<evidence type="ECO:0000256" key="1">
    <source>
        <dbReference type="ARBA" id="ARBA00004448"/>
    </source>
</evidence>
<keyword evidence="8 12" id="KW-1133">Transmembrane helix</keyword>
<keyword evidence="6 12" id="KW-0653">Protein transport</keyword>
<evidence type="ECO:0000256" key="3">
    <source>
        <dbReference type="ARBA" id="ARBA00022448"/>
    </source>
</evidence>
<comment type="subunit">
    <text evidence="12">Component of the PAM complex.</text>
</comment>
<dbReference type="PANTHER" id="PTHR28021:SF1">
    <property type="entry name" value="PRESEQUENCE TRANSLOCATED-ASSOCIATED MOTOR SUBUNIT PAM17, MITOCHONDRIAL"/>
    <property type="match status" value="1"/>
</dbReference>
<evidence type="ECO:0000256" key="10">
    <source>
        <dbReference type="ARBA" id="ARBA00023128"/>
    </source>
</evidence>
<dbReference type="Proteomes" id="UP000717996">
    <property type="component" value="Unassembled WGS sequence"/>
</dbReference>
<feature type="transmembrane region" description="Helical" evidence="12">
    <location>
        <begin position="87"/>
        <end position="106"/>
    </location>
</feature>
<organism evidence="13 14">
    <name type="scientific">Rhizopus oryzae</name>
    <name type="common">Mucormycosis agent</name>
    <name type="synonym">Rhizopus arrhizus var. delemar</name>
    <dbReference type="NCBI Taxonomy" id="64495"/>
    <lineage>
        <taxon>Eukaryota</taxon>
        <taxon>Fungi</taxon>
        <taxon>Fungi incertae sedis</taxon>
        <taxon>Mucoromycota</taxon>
        <taxon>Mucoromycotina</taxon>
        <taxon>Mucoromycetes</taxon>
        <taxon>Mucorales</taxon>
        <taxon>Mucorineae</taxon>
        <taxon>Rhizopodaceae</taxon>
        <taxon>Rhizopus</taxon>
    </lineage>
</organism>
<proteinExistence type="inferred from homology"/>
<evidence type="ECO:0000256" key="6">
    <source>
        <dbReference type="ARBA" id="ARBA00022927"/>
    </source>
</evidence>
<evidence type="ECO:0000256" key="9">
    <source>
        <dbReference type="ARBA" id="ARBA00023010"/>
    </source>
</evidence>
<dbReference type="OrthoDB" id="5970083at2759"/>
<comment type="similarity">
    <text evidence="2 12">Belongs to the PAM17 family.</text>
</comment>
<dbReference type="PANTHER" id="PTHR28021">
    <property type="entry name" value="PRESEQUENCE TRANSLOCATED-ASSOCIATED MOTOR SUBUNIT PAM17, MITOCHONDRIAL"/>
    <property type="match status" value="1"/>
</dbReference>
<reference evidence="13" key="1">
    <citation type="journal article" date="2020" name="Microb. Genom.">
        <title>Genetic diversity of clinical and environmental Mucorales isolates obtained from an investigation of mucormycosis cases among solid organ transplant recipients.</title>
        <authorList>
            <person name="Nguyen M.H."/>
            <person name="Kaul D."/>
            <person name="Muto C."/>
            <person name="Cheng S.J."/>
            <person name="Richter R.A."/>
            <person name="Bruno V.M."/>
            <person name="Liu G."/>
            <person name="Beyhan S."/>
            <person name="Sundermann A.J."/>
            <person name="Mounaud S."/>
            <person name="Pasculle A.W."/>
            <person name="Nierman W.C."/>
            <person name="Driscoll E."/>
            <person name="Cumbie R."/>
            <person name="Clancy C.J."/>
            <person name="Dupont C.L."/>
        </authorList>
    </citation>
    <scope>NUCLEOTIDE SEQUENCE</scope>
    <source>
        <strain evidence="13">GL16</strain>
    </source>
</reference>
<evidence type="ECO:0000256" key="7">
    <source>
        <dbReference type="ARBA" id="ARBA00022946"/>
    </source>
</evidence>
<sequence length="187" mass="21447">MALLSLKPNLLRHLLVNSNVRHLTTNKVAAQNVIPTWNAYFNLRKKRRTYEIVSYLPCTVIPAFGTFAYFAQMQVDPLTKILGMDPLMAAVVATIGAWILLGPVFGNTLFKLTNRKTAHAMNIRDKEFYEHIKKNRADARLNSIRNPVPDYYGEKVQSVHGYRSWLRKQREHYRKGVFGGDVNGLED</sequence>
<evidence type="ECO:0000256" key="12">
    <source>
        <dbReference type="RuleBase" id="RU367146"/>
    </source>
</evidence>
<keyword evidence="9 12" id="KW-0811">Translocation</keyword>
<evidence type="ECO:0000256" key="4">
    <source>
        <dbReference type="ARBA" id="ARBA00022692"/>
    </source>
</evidence>
<comment type="function">
    <text evidence="12">Component of the PAM complex, a complex required for the translocation of transit peptide-containing proteins from the inner membrane into the mitochondrial matrix in an ATP-dependent manner.</text>
</comment>
<evidence type="ECO:0000313" key="14">
    <source>
        <dbReference type="Proteomes" id="UP000717996"/>
    </source>
</evidence>
<evidence type="ECO:0000313" key="13">
    <source>
        <dbReference type="EMBL" id="KAG1540371.1"/>
    </source>
</evidence>
<keyword evidence="10 12" id="KW-0496">Mitochondrion</keyword>
<comment type="subcellular location">
    <subcellularLocation>
        <location evidence="1 12">Mitochondrion inner membrane</location>
        <topology evidence="1 12">Multi-pass membrane protein</topology>
    </subcellularLocation>
</comment>
<keyword evidence="7" id="KW-0809">Transit peptide</keyword>
<evidence type="ECO:0000256" key="5">
    <source>
        <dbReference type="ARBA" id="ARBA00022792"/>
    </source>
</evidence>
<dbReference type="EMBL" id="JAANIT010001422">
    <property type="protein sequence ID" value="KAG1540371.1"/>
    <property type="molecule type" value="Genomic_DNA"/>
</dbReference>
<protein>
    <recommendedName>
        <fullName evidence="12">Presequence translocated-associated motor subunit PAM17</fullName>
    </recommendedName>
</protein>
<dbReference type="GO" id="GO:0001405">
    <property type="term" value="C:PAM complex, Tim23 associated import motor"/>
    <property type="evidence" value="ECO:0007669"/>
    <property type="project" value="UniProtKB-UniRule"/>
</dbReference>
<feature type="transmembrane region" description="Helical" evidence="12">
    <location>
        <begin position="52"/>
        <end position="75"/>
    </location>
</feature>
<dbReference type="GO" id="GO:0030150">
    <property type="term" value="P:protein import into mitochondrial matrix"/>
    <property type="evidence" value="ECO:0007669"/>
    <property type="project" value="UniProtKB-UniRule"/>
</dbReference>
<evidence type="ECO:0000256" key="2">
    <source>
        <dbReference type="ARBA" id="ARBA00006837"/>
    </source>
</evidence>
<accession>A0A9P6Y633</accession>
<evidence type="ECO:0000256" key="8">
    <source>
        <dbReference type="ARBA" id="ARBA00022989"/>
    </source>
</evidence>
<keyword evidence="4 12" id="KW-0812">Transmembrane</keyword>
<dbReference type="Pfam" id="PF08566">
    <property type="entry name" value="Pam17"/>
    <property type="match status" value="1"/>
</dbReference>
<comment type="caution">
    <text evidence="13">The sequence shown here is derived from an EMBL/GenBank/DDBJ whole genome shotgun (WGS) entry which is preliminary data.</text>
</comment>
<name>A0A9P6Y633_RHIOR</name>
<evidence type="ECO:0000256" key="11">
    <source>
        <dbReference type="ARBA" id="ARBA00023136"/>
    </source>
</evidence>
<dbReference type="InterPro" id="IPR013875">
    <property type="entry name" value="Pam17"/>
</dbReference>
<dbReference type="AlphaFoldDB" id="A0A9P6Y633"/>
<keyword evidence="11 12" id="KW-0472">Membrane</keyword>
<keyword evidence="3 12" id="KW-0813">Transport</keyword>
<keyword evidence="5 12" id="KW-0999">Mitochondrion inner membrane</keyword>
<gene>
    <name evidence="13" type="ORF">G6F51_008567</name>
</gene>